<evidence type="ECO:0000313" key="3">
    <source>
        <dbReference type="Proteomes" id="UP000034680"/>
    </source>
</evidence>
<keyword evidence="3" id="KW-1185">Reference proteome</keyword>
<evidence type="ECO:0000256" key="1">
    <source>
        <dbReference type="SAM" id="MobiDB-lite"/>
    </source>
</evidence>
<comment type="caution">
    <text evidence="2">The sequence shown here is derived from an EMBL/GenBank/DDBJ whole genome shotgun (WGS) entry which is preliminary data.</text>
</comment>
<dbReference type="AlphaFoldDB" id="A0A0G2H236"/>
<evidence type="ECO:0000313" key="2">
    <source>
        <dbReference type="EMBL" id="KKY29363.1"/>
    </source>
</evidence>
<feature type="region of interest" description="Disordered" evidence="1">
    <location>
        <begin position="245"/>
        <end position="290"/>
    </location>
</feature>
<feature type="compositionally biased region" description="Gly residues" evidence="1">
    <location>
        <begin position="171"/>
        <end position="181"/>
    </location>
</feature>
<reference evidence="2 3" key="1">
    <citation type="submission" date="2015-05" db="EMBL/GenBank/DDBJ databases">
        <title>Distinctive expansion of gene families associated with plant cell wall degradation and secondary metabolism in the genomes of grapevine trunk pathogens.</title>
        <authorList>
            <person name="Lawrence D.P."/>
            <person name="Travadon R."/>
            <person name="Rolshausen P.E."/>
            <person name="Baumgartner K."/>
        </authorList>
    </citation>
    <scope>NUCLEOTIDE SEQUENCE [LARGE SCALE GENOMIC DNA]</scope>
    <source>
        <strain evidence="2">DA912</strain>
    </source>
</reference>
<accession>A0A0G2H236</accession>
<organism evidence="2 3">
    <name type="scientific">Diaporthe ampelina</name>
    <dbReference type="NCBI Taxonomy" id="1214573"/>
    <lineage>
        <taxon>Eukaryota</taxon>
        <taxon>Fungi</taxon>
        <taxon>Dikarya</taxon>
        <taxon>Ascomycota</taxon>
        <taxon>Pezizomycotina</taxon>
        <taxon>Sordariomycetes</taxon>
        <taxon>Sordariomycetidae</taxon>
        <taxon>Diaporthales</taxon>
        <taxon>Diaporthaceae</taxon>
        <taxon>Diaporthe</taxon>
    </lineage>
</organism>
<proteinExistence type="predicted"/>
<name>A0A0G2H236_9PEZI</name>
<feature type="compositionally biased region" description="Basic and acidic residues" evidence="1">
    <location>
        <begin position="269"/>
        <end position="290"/>
    </location>
</feature>
<feature type="compositionally biased region" description="Low complexity" evidence="1">
    <location>
        <begin position="245"/>
        <end position="259"/>
    </location>
</feature>
<dbReference type="Proteomes" id="UP000034680">
    <property type="component" value="Unassembled WGS sequence"/>
</dbReference>
<protein>
    <submittedName>
        <fullName evidence="2">Uncharacterized protein</fullName>
    </submittedName>
</protein>
<sequence length="374" mass="40801">MIVRLCNVGPFWDVDSSGSGFNPCHEAGAHLMGLLSSRNVTSSEHFRHLRPASIAQGMGPAHHQAQRAHPTQYTRSVLPALRSWAATAIDAALRSRLIRDGDGDGDGDDGPGLRWAVDLTTDHNEALWWVRQLDMVEYDPVVGLAPDLQRAFITATLGAPSSNQWQQQQGQGQGQGQGLPGRWGPEEEQEPVPRWDTGLAITNHEAARIASDRRLSPIRDSPTKIIWATVLPREKVGKNINHATTAAANNNNNNNNNDPGKGKGKGKGRAGDEAGDERRRPSARDDKQYHSIEAGLGHCLRRATAADTRLRQLLITSSGSGDGNDHDAHRHHRAVSVPLLLDEYQQAVDDSVEWMRACLNALLYGCDAATREPV</sequence>
<dbReference type="EMBL" id="LCUC01000872">
    <property type="protein sequence ID" value="KKY29363.1"/>
    <property type="molecule type" value="Genomic_DNA"/>
</dbReference>
<reference evidence="2 3" key="2">
    <citation type="submission" date="2015-05" db="EMBL/GenBank/DDBJ databases">
        <authorList>
            <person name="Morales-Cruz A."/>
            <person name="Amrine K.C."/>
            <person name="Cantu D."/>
        </authorList>
    </citation>
    <scope>NUCLEOTIDE SEQUENCE [LARGE SCALE GENOMIC DNA]</scope>
    <source>
        <strain evidence="2">DA912</strain>
    </source>
</reference>
<gene>
    <name evidence="2" type="ORF">UCDDA912_g10715</name>
</gene>
<feature type="region of interest" description="Disordered" evidence="1">
    <location>
        <begin position="161"/>
        <end position="192"/>
    </location>
</feature>